<reference evidence="1 2" key="1">
    <citation type="journal article" date="2022" name="Plant J.">
        <title>Chromosome-level genome of Camellia lanceoleosa provides a valuable resource for understanding genome evolution and self-incompatibility.</title>
        <authorList>
            <person name="Gong W."/>
            <person name="Xiao S."/>
            <person name="Wang L."/>
            <person name="Liao Z."/>
            <person name="Chang Y."/>
            <person name="Mo W."/>
            <person name="Hu G."/>
            <person name="Li W."/>
            <person name="Zhao G."/>
            <person name="Zhu H."/>
            <person name="Hu X."/>
            <person name="Ji K."/>
            <person name="Xiang X."/>
            <person name="Song Q."/>
            <person name="Yuan D."/>
            <person name="Jin S."/>
            <person name="Zhang L."/>
        </authorList>
    </citation>
    <scope>NUCLEOTIDE SEQUENCE [LARGE SCALE GENOMIC DNA]</scope>
    <source>
        <strain evidence="1">SQ_2022a</strain>
    </source>
</reference>
<evidence type="ECO:0000313" key="2">
    <source>
        <dbReference type="Proteomes" id="UP001060215"/>
    </source>
</evidence>
<organism evidence="1 2">
    <name type="scientific">Camellia lanceoleosa</name>
    <dbReference type="NCBI Taxonomy" id="1840588"/>
    <lineage>
        <taxon>Eukaryota</taxon>
        <taxon>Viridiplantae</taxon>
        <taxon>Streptophyta</taxon>
        <taxon>Embryophyta</taxon>
        <taxon>Tracheophyta</taxon>
        <taxon>Spermatophyta</taxon>
        <taxon>Magnoliopsida</taxon>
        <taxon>eudicotyledons</taxon>
        <taxon>Gunneridae</taxon>
        <taxon>Pentapetalae</taxon>
        <taxon>asterids</taxon>
        <taxon>Ericales</taxon>
        <taxon>Theaceae</taxon>
        <taxon>Camellia</taxon>
    </lineage>
</organism>
<dbReference type="Proteomes" id="UP001060215">
    <property type="component" value="Chromosome 5"/>
</dbReference>
<evidence type="ECO:0000313" key="1">
    <source>
        <dbReference type="EMBL" id="KAI8011129.1"/>
    </source>
</evidence>
<proteinExistence type="predicted"/>
<comment type="caution">
    <text evidence="1">The sequence shown here is derived from an EMBL/GenBank/DDBJ whole genome shotgun (WGS) entry which is preliminary data.</text>
</comment>
<dbReference type="EMBL" id="CM045762">
    <property type="protein sequence ID" value="KAI8011129.1"/>
    <property type="molecule type" value="Genomic_DNA"/>
</dbReference>
<gene>
    <name evidence="1" type="ORF">LOK49_LG06G02222</name>
</gene>
<sequence>MLESSSDHNNAKFLARIFGNEKVTNDAWRKDVEAGEKWLENCGEDEEFLKRESKRLHRDLLRIALCTLRLKLENEKQFRGWESALGFKMSFDA</sequence>
<accession>A0ACC0HCR4</accession>
<protein>
    <submittedName>
        <fullName evidence="1">Uncharacterized protein</fullName>
    </submittedName>
</protein>
<keyword evidence="2" id="KW-1185">Reference proteome</keyword>
<name>A0ACC0HCR4_9ERIC</name>